<accession>A0A3P6VAD3</accession>
<evidence type="ECO:0000313" key="3">
    <source>
        <dbReference type="Proteomes" id="UP000277928"/>
    </source>
</evidence>
<dbReference type="AlphaFoldDB" id="A0A3P6VAD3"/>
<evidence type="ECO:0000256" key="1">
    <source>
        <dbReference type="SAM" id="SignalP"/>
    </source>
</evidence>
<proteinExistence type="predicted"/>
<sequence length="127" mass="15415">MFFTKLSHNSIIIILWINVLILLASCRAVSNAGEIKERYKRQFYGGHGFGSFSLWPFFHLSWGDHHHPGWPSYGRFNYDHGWGEPWRPRPRFGMRRQSWRRQWNGWKGFHESYTSHESFHDHHPWFT</sequence>
<reference evidence="2 3" key="1">
    <citation type="submission" date="2018-08" db="EMBL/GenBank/DDBJ databases">
        <authorList>
            <person name="Laetsch R D."/>
            <person name="Stevens L."/>
            <person name="Kumar S."/>
            <person name="Blaxter L. M."/>
        </authorList>
    </citation>
    <scope>NUCLEOTIDE SEQUENCE [LARGE SCALE GENOMIC DNA]</scope>
</reference>
<gene>
    <name evidence="2" type="ORF">NLS_LOCUS7799</name>
</gene>
<feature type="signal peptide" evidence="1">
    <location>
        <begin position="1"/>
        <end position="28"/>
    </location>
</feature>
<keyword evidence="3" id="KW-1185">Reference proteome</keyword>
<protein>
    <submittedName>
        <fullName evidence="2">Uncharacterized protein</fullName>
    </submittedName>
</protein>
<feature type="chain" id="PRO_5018263896" evidence="1">
    <location>
        <begin position="29"/>
        <end position="127"/>
    </location>
</feature>
<dbReference type="OMA" id="DANMIRK"/>
<dbReference type="EMBL" id="UYRX01000867">
    <property type="protein sequence ID" value="VDK86774.1"/>
    <property type="molecule type" value="Genomic_DNA"/>
</dbReference>
<name>A0A3P6VAD3_LITSI</name>
<organism evidence="2 3">
    <name type="scientific">Litomosoides sigmodontis</name>
    <name type="common">Filarial nematode worm</name>
    <dbReference type="NCBI Taxonomy" id="42156"/>
    <lineage>
        <taxon>Eukaryota</taxon>
        <taxon>Metazoa</taxon>
        <taxon>Ecdysozoa</taxon>
        <taxon>Nematoda</taxon>
        <taxon>Chromadorea</taxon>
        <taxon>Rhabditida</taxon>
        <taxon>Spirurina</taxon>
        <taxon>Spiruromorpha</taxon>
        <taxon>Filarioidea</taxon>
        <taxon>Onchocercidae</taxon>
        <taxon>Litomosoides</taxon>
    </lineage>
</organism>
<dbReference type="PROSITE" id="PS51257">
    <property type="entry name" value="PROKAR_LIPOPROTEIN"/>
    <property type="match status" value="1"/>
</dbReference>
<dbReference type="Proteomes" id="UP000277928">
    <property type="component" value="Unassembled WGS sequence"/>
</dbReference>
<keyword evidence="1" id="KW-0732">Signal</keyword>
<evidence type="ECO:0000313" key="2">
    <source>
        <dbReference type="EMBL" id="VDK86774.1"/>
    </source>
</evidence>